<sequence>MSIQSIYQLGVIGYFQVNKTYIAEVLCINKDKPLLSCHGKCFLKRNLNERDKTDTARALGKNKVEIPTFIVTEACTLLLRCATSYVTNSTYTTIYAFTYTPFTFHPPCCPLNKV</sequence>
<comment type="caution">
    <text evidence="1">The sequence shown here is derived from an EMBL/GenBank/DDBJ whole genome shotgun (WGS) entry which is preliminary data.</text>
</comment>
<reference evidence="1 2" key="1">
    <citation type="submission" date="2018-06" db="EMBL/GenBank/DDBJ databases">
        <title>Chryseolinea flavus sp. nov., a member of the phylum Bacteroidetes isolated from soil.</title>
        <authorList>
            <person name="Li Y."/>
            <person name="Wang J."/>
        </authorList>
    </citation>
    <scope>NUCLEOTIDE SEQUENCE [LARGE SCALE GENOMIC DNA]</scope>
    <source>
        <strain evidence="1 2">SDU1-6</strain>
    </source>
</reference>
<gene>
    <name evidence="1" type="ORF">DQQ10_00045</name>
</gene>
<dbReference type="EMBL" id="QMFY01000001">
    <property type="protein sequence ID" value="RAW02547.1"/>
    <property type="molecule type" value="Genomic_DNA"/>
</dbReference>
<proteinExistence type="predicted"/>
<keyword evidence="2" id="KW-1185">Reference proteome</keyword>
<protein>
    <submittedName>
        <fullName evidence="1">Uncharacterized protein</fullName>
    </submittedName>
</protein>
<accession>A0A364Y6F3</accession>
<dbReference type="AlphaFoldDB" id="A0A364Y6F3"/>
<evidence type="ECO:0000313" key="2">
    <source>
        <dbReference type="Proteomes" id="UP000251889"/>
    </source>
</evidence>
<evidence type="ECO:0000313" key="1">
    <source>
        <dbReference type="EMBL" id="RAW02547.1"/>
    </source>
</evidence>
<name>A0A364Y6F3_9BACT</name>
<dbReference type="Proteomes" id="UP000251889">
    <property type="component" value="Unassembled WGS sequence"/>
</dbReference>
<organism evidence="1 2">
    <name type="scientific">Pseudochryseolinea flava</name>
    <dbReference type="NCBI Taxonomy" id="2059302"/>
    <lineage>
        <taxon>Bacteria</taxon>
        <taxon>Pseudomonadati</taxon>
        <taxon>Bacteroidota</taxon>
        <taxon>Cytophagia</taxon>
        <taxon>Cytophagales</taxon>
        <taxon>Fulvivirgaceae</taxon>
        <taxon>Pseudochryseolinea</taxon>
    </lineage>
</organism>